<dbReference type="KEGG" id="pno:SNOG_08257"/>
<sequence length="80" mass="8937">MAYMSNCGLRSEASFRLRFVTILAHMMRDDQQMQDATCYDDLVTAYSTNPLTPSGMCIGTLSPLQAVMQGLRGTESFSRF</sequence>
<dbReference type="AlphaFoldDB" id="Q0UJ07"/>
<protein>
    <submittedName>
        <fullName evidence="1">Uncharacterized protein</fullName>
    </submittedName>
</protein>
<dbReference type="EMBL" id="CH445336">
    <property type="protein sequence ID" value="EAT84533.1"/>
    <property type="molecule type" value="Genomic_DNA"/>
</dbReference>
<organism evidence="1 2">
    <name type="scientific">Phaeosphaeria nodorum (strain SN15 / ATCC MYA-4574 / FGSC 10173)</name>
    <name type="common">Glume blotch fungus</name>
    <name type="synonym">Parastagonospora nodorum</name>
    <dbReference type="NCBI Taxonomy" id="321614"/>
    <lineage>
        <taxon>Eukaryota</taxon>
        <taxon>Fungi</taxon>
        <taxon>Dikarya</taxon>
        <taxon>Ascomycota</taxon>
        <taxon>Pezizomycotina</taxon>
        <taxon>Dothideomycetes</taxon>
        <taxon>Pleosporomycetidae</taxon>
        <taxon>Pleosporales</taxon>
        <taxon>Pleosporineae</taxon>
        <taxon>Phaeosphaeriaceae</taxon>
        <taxon>Parastagonospora</taxon>
    </lineage>
</organism>
<dbReference type="InParanoid" id="Q0UJ07"/>
<dbReference type="GeneID" id="5975475"/>
<accession>Q0UJ07</accession>
<dbReference type="Proteomes" id="UP000001055">
    <property type="component" value="Unassembled WGS sequence"/>
</dbReference>
<name>Q0UJ07_PHANO</name>
<evidence type="ECO:0000313" key="1">
    <source>
        <dbReference type="EMBL" id="EAT84533.1"/>
    </source>
</evidence>
<proteinExistence type="predicted"/>
<reference evidence="2" key="1">
    <citation type="journal article" date="2007" name="Plant Cell">
        <title>Dothideomycete-plant interactions illuminated by genome sequencing and EST analysis of the wheat pathogen Stagonospora nodorum.</title>
        <authorList>
            <person name="Hane J.K."/>
            <person name="Lowe R.G."/>
            <person name="Solomon P.S."/>
            <person name="Tan K.C."/>
            <person name="Schoch C.L."/>
            <person name="Spatafora J.W."/>
            <person name="Crous P.W."/>
            <person name="Kodira C."/>
            <person name="Birren B.W."/>
            <person name="Galagan J.E."/>
            <person name="Torriani S.F."/>
            <person name="McDonald B.A."/>
            <person name="Oliver R.P."/>
        </authorList>
    </citation>
    <scope>NUCLEOTIDE SEQUENCE [LARGE SCALE GENOMIC DNA]</scope>
    <source>
        <strain evidence="2">SN15 / ATCC MYA-4574 / FGSC 10173</strain>
    </source>
</reference>
<evidence type="ECO:0000313" key="2">
    <source>
        <dbReference type="Proteomes" id="UP000001055"/>
    </source>
</evidence>
<dbReference type="RefSeq" id="XP_001798577.1">
    <property type="nucleotide sequence ID" value="XM_001798525.1"/>
</dbReference>
<gene>
    <name evidence="1" type="ORF">SNOG_08257</name>
</gene>